<dbReference type="Proteomes" id="UP000515349">
    <property type="component" value="Chromosome"/>
</dbReference>
<dbReference type="KEGG" id="cbau:H1R16_05225"/>
<keyword evidence="1" id="KW-1133">Transmembrane helix</keyword>
<accession>A0A7D7R795</accession>
<evidence type="ECO:0000313" key="5">
    <source>
        <dbReference type="Proteomes" id="UP000539710"/>
    </source>
</evidence>
<evidence type="ECO:0000313" key="3">
    <source>
        <dbReference type="EMBL" id="QMS99409.1"/>
    </source>
</evidence>
<dbReference type="EMBL" id="CP059472">
    <property type="protein sequence ID" value="QMS99409.1"/>
    <property type="molecule type" value="Genomic_DNA"/>
</dbReference>
<sequence>MENSELIMPVLVAFLLGAALTFLLYKIKTKSDLISAKEIDKKEAKILYDNHRNEMGYQNLKDAEFIFSGYFDLNTAAAKDIMDAMDAKKFDNVRVYFSQDRYPSPSQQTFLLNGLSNTGVEEDNGKLFIIRNAINLATDCPKYCEYERAVLH</sequence>
<name>A0A7D7R795_9FLAO</name>
<keyword evidence="5" id="KW-1185">Reference proteome</keyword>
<gene>
    <name evidence="3" type="ORF">H1R16_05225</name>
    <name evidence="2" type="ORF">H2507_10815</name>
</gene>
<dbReference type="AlphaFoldDB" id="A0A7D7R795"/>
<keyword evidence="1" id="KW-0812">Transmembrane</keyword>
<feature type="transmembrane region" description="Helical" evidence="1">
    <location>
        <begin position="6"/>
        <end position="25"/>
    </location>
</feature>
<organism evidence="3 4">
    <name type="scientific">Marnyiella aurantia</name>
    <dbReference type="NCBI Taxonomy" id="2758037"/>
    <lineage>
        <taxon>Bacteria</taxon>
        <taxon>Pseudomonadati</taxon>
        <taxon>Bacteroidota</taxon>
        <taxon>Flavobacteriia</taxon>
        <taxon>Flavobacteriales</taxon>
        <taxon>Weeksellaceae</taxon>
        <taxon>Marnyiella</taxon>
    </lineage>
</organism>
<keyword evidence="1" id="KW-0472">Membrane</keyword>
<proteinExistence type="predicted"/>
<protein>
    <submittedName>
        <fullName evidence="3">Uncharacterized protein</fullName>
    </submittedName>
</protein>
<dbReference type="RefSeq" id="WP_181887752.1">
    <property type="nucleotide sequence ID" value="NZ_CP059472.1"/>
</dbReference>
<evidence type="ECO:0000256" key="1">
    <source>
        <dbReference type="SAM" id="Phobius"/>
    </source>
</evidence>
<dbReference type="Proteomes" id="UP000539710">
    <property type="component" value="Unassembled WGS sequence"/>
</dbReference>
<reference evidence="3 4" key="1">
    <citation type="submission" date="2020-07" db="EMBL/GenBank/DDBJ databases">
        <title>Chryseobacterium sp.cx-624.</title>
        <authorList>
            <person name="Yang C."/>
        </authorList>
    </citation>
    <scope>NUCLEOTIDE SEQUENCE [LARGE SCALE GENOMIC DNA]</scope>
    <source>
        <strain evidence="4">cx-624</strain>
        <strain evidence="3">Cx-624</strain>
    </source>
</reference>
<dbReference type="EMBL" id="JACEUX010000003">
    <property type="protein sequence ID" value="MBA5247660.1"/>
    <property type="molecule type" value="Genomic_DNA"/>
</dbReference>
<reference evidence="5" key="2">
    <citation type="submission" date="2020-07" db="EMBL/GenBank/DDBJ databases">
        <title>Flavobacterium sp. xlx-214.</title>
        <authorList>
            <person name="Yang C."/>
        </authorList>
    </citation>
    <scope>NUCLEOTIDE SEQUENCE [LARGE SCALE GENOMIC DNA]</scope>
    <source>
        <strain evidence="5">CX-624</strain>
    </source>
</reference>
<reference evidence="2" key="3">
    <citation type="submission" date="2020-07" db="EMBL/GenBank/DDBJ databases">
        <authorList>
            <person name="Yang C."/>
        </authorList>
    </citation>
    <scope>NUCLEOTIDE SEQUENCE</scope>
    <source>
        <strain evidence="2">Cx-624</strain>
    </source>
</reference>
<evidence type="ECO:0000313" key="4">
    <source>
        <dbReference type="Proteomes" id="UP000515349"/>
    </source>
</evidence>
<evidence type="ECO:0000313" key="2">
    <source>
        <dbReference type="EMBL" id="MBA5247660.1"/>
    </source>
</evidence>